<dbReference type="InterPro" id="IPR018750">
    <property type="entry name" value="DUF2306_membrane"/>
</dbReference>
<evidence type="ECO:0000256" key="1">
    <source>
        <dbReference type="SAM" id="Phobius"/>
    </source>
</evidence>
<feature type="transmembrane region" description="Helical" evidence="1">
    <location>
        <begin position="130"/>
        <end position="151"/>
    </location>
</feature>
<feature type="transmembrane region" description="Helical" evidence="1">
    <location>
        <begin position="100"/>
        <end position="124"/>
    </location>
</feature>
<dbReference type="RefSeq" id="WP_150877895.1">
    <property type="nucleotide sequence ID" value="NZ_VTWS01000004.1"/>
</dbReference>
<keyword evidence="3" id="KW-1185">Reference proteome</keyword>
<accession>A0A5N1JC24</accession>
<feature type="transmembrane region" description="Helical" evidence="1">
    <location>
        <begin position="172"/>
        <end position="193"/>
    </location>
</feature>
<feature type="transmembrane region" description="Helical" evidence="1">
    <location>
        <begin position="6"/>
        <end position="29"/>
    </location>
</feature>
<name>A0A5N1JC24_9BACT</name>
<feature type="transmembrane region" description="Helical" evidence="1">
    <location>
        <begin position="65"/>
        <end position="85"/>
    </location>
</feature>
<comment type="caution">
    <text evidence="2">The sequence shown here is derived from an EMBL/GenBank/DDBJ whole genome shotgun (WGS) entry which is preliminary data.</text>
</comment>
<protein>
    <submittedName>
        <fullName evidence="2">DUF2306 domain-containing protein</fullName>
    </submittedName>
</protein>
<keyword evidence="1" id="KW-0472">Membrane</keyword>
<dbReference type="EMBL" id="VTWS01000004">
    <property type="protein sequence ID" value="KAA9352834.1"/>
    <property type="molecule type" value="Genomic_DNA"/>
</dbReference>
<evidence type="ECO:0000313" key="2">
    <source>
        <dbReference type="EMBL" id="KAA9352834.1"/>
    </source>
</evidence>
<gene>
    <name evidence="2" type="ORF">F0P93_16745</name>
</gene>
<dbReference type="AlphaFoldDB" id="A0A5N1JC24"/>
<keyword evidence="1" id="KW-0812">Transmembrane</keyword>
<keyword evidence="1" id="KW-1133">Transmembrane helix</keyword>
<dbReference type="Proteomes" id="UP000326344">
    <property type="component" value="Unassembled WGS sequence"/>
</dbReference>
<evidence type="ECO:0000313" key="3">
    <source>
        <dbReference type="Proteomes" id="UP000326344"/>
    </source>
</evidence>
<dbReference type="Pfam" id="PF10067">
    <property type="entry name" value="DUF2306"/>
    <property type="match status" value="1"/>
</dbReference>
<feature type="transmembrane region" description="Helical" evidence="1">
    <location>
        <begin position="41"/>
        <end position="59"/>
    </location>
</feature>
<organism evidence="2 3">
    <name type="scientific">Larkinella humicola</name>
    <dbReference type="NCBI Taxonomy" id="2607654"/>
    <lineage>
        <taxon>Bacteria</taxon>
        <taxon>Pseudomonadati</taxon>
        <taxon>Bacteroidota</taxon>
        <taxon>Cytophagia</taxon>
        <taxon>Cytophagales</taxon>
        <taxon>Spirosomataceae</taxon>
        <taxon>Larkinella</taxon>
    </lineage>
</organism>
<feature type="transmembrane region" description="Helical" evidence="1">
    <location>
        <begin position="199"/>
        <end position="218"/>
    </location>
</feature>
<proteinExistence type="predicted"/>
<sequence>MNLLLKLMLIIHITAGFLALLVGIVPMVSKKGGRLHKLTGQVFYWCMAAVCLTAVYLVFFKPSTLFLLFIAILSFYFCFSGRRILRLKKAQNRLTQTDQLAAYGALGASLVMFGLGVQAVVGWFSTGSLSTFGILYFFFAGLLFTNALYDVRLFHNPEKARYGKMEWFFGHISRMCGSYIATLTAFAVVNTRYLPDHHFMIDIAAWVLPGVIGGILIGRTIRYYMQKFNPDQAKTVAV</sequence>
<reference evidence="2 3" key="1">
    <citation type="submission" date="2019-09" db="EMBL/GenBank/DDBJ databases">
        <title>Genome Sequence of Larkinella sp MA1.</title>
        <authorList>
            <person name="Srinivasan S."/>
        </authorList>
    </citation>
    <scope>NUCLEOTIDE SEQUENCE [LARGE SCALE GENOMIC DNA]</scope>
    <source>
        <strain evidence="2 3">MA1</strain>
    </source>
</reference>